<accession>A0A2A6ZYC0</accession>
<reference evidence="1 5" key="1">
    <citation type="journal article" date="2017" name="Front. Microbiol.">
        <title>New Insights into the Diversity of the Genus Faecalibacterium.</title>
        <authorList>
            <person name="Benevides L."/>
            <person name="Burman S."/>
            <person name="Martin R."/>
            <person name="Robert V."/>
            <person name="Thomas M."/>
            <person name="Miquel S."/>
            <person name="Chain F."/>
            <person name="Sokol H."/>
            <person name="Bermudez-Humaran L.G."/>
            <person name="Morrison M."/>
            <person name="Langella P."/>
            <person name="Azevedo V.A."/>
            <person name="Chatel J.M."/>
            <person name="Soares S."/>
        </authorList>
    </citation>
    <scope>NUCLEOTIDE SEQUENCE [LARGE SCALE GENOMIC DNA]</scope>
    <source>
        <strain evidence="1 5">CNCM I 4546</strain>
    </source>
</reference>
<dbReference type="Proteomes" id="UP000260783">
    <property type="component" value="Unassembled WGS sequence"/>
</dbReference>
<dbReference type="Proteomes" id="UP000219901">
    <property type="component" value="Unassembled WGS sequence"/>
</dbReference>
<evidence type="ECO:0000313" key="1">
    <source>
        <dbReference type="EMBL" id="PDX71876.1"/>
    </source>
</evidence>
<dbReference type="EMBL" id="QVES01000002">
    <property type="protein sequence ID" value="RGB89829.1"/>
    <property type="molecule type" value="Genomic_DNA"/>
</dbReference>
<evidence type="ECO:0000313" key="6">
    <source>
        <dbReference type="Proteomes" id="UP000250550"/>
    </source>
</evidence>
<reference evidence="2 6" key="3">
    <citation type="submission" date="2018-02" db="EMBL/GenBank/DDBJ databases">
        <title>Complete genome sequencing of Faecalibacterium prausnitzii strains isolated from the human gut.</title>
        <authorList>
            <person name="Fitzgerald B.C."/>
            <person name="Shkoporov A.N."/>
            <person name="Ross P.R."/>
            <person name="Hill C."/>
        </authorList>
    </citation>
    <scope>NUCLEOTIDE SEQUENCE [LARGE SCALE GENOMIC DNA]</scope>
    <source>
        <strain evidence="2 6">APC924/119</strain>
    </source>
</reference>
<dbReference type="AlphaFoldDB" id="A0A2A6ZYC0"/>
<sequence>MLFFIKIHARVGGIGCAKRNLPQINTHPIIQLCTVVVQFKLLDLLLFALFLHGFCKEKRANSFDSPRAALRSGRGMLKAGCAEPIKTESMTNKEKQSVNKL</sequence>
<evidence type="ECO:0000313" key="8">
    <source>
        <dbReference type="Proteomes" id="UP000260783"/>
    </source>
</evidence>
<dbReference type="EMBL" id="PRLF01000014">
    <property type="protein sequence ID" value="RAW64468.1"/>
    <property type="molecule type" value="Genomic_DNA"/>
</dbReference>
<reference evidence="7 8" key="4">
    <citation type="submission" date="2018-08" db="EMBL/GenBank/DDBJ databases">
        <title>A genome reference for cultivated species of the human gut microbiota.</title>
        <authorList>
            <person name="Zou Y."/>
            <person name="Xue W."/>
            <person name="Luo G."/>
        </authorList>
    </citation>
    <scope>NUCLEOTIDE SEQUENCE [LARGE SCALE GENOMIC DNA]</scope>
    <source>
        <strain evidence="4 8">AF29-11BH</strain>
        <strain evidence="3 7">AF31-14AC</strain>
    </source>
</reference>
<evidence type="ECO:0000313" key="2">
    <source>
        <dbReference type="EMBL" id="RAW64468.1"/>
    </source>
</evidence>
<dbReference type="Proteomes" id="UP000250550">
    <property type="component" value="Unassembled WGS sequence"/>
</dbReference>
<protein>
    <submittedName>
        <fullName evidence="1">Uncharacterized protein</fullName>
    </submittedName>
</protein>
<evidence type="ECO:0000313" key="4">
    <source>
        <dbReference type="EMBL" id="RGC00769.1"/>
    </source>
</evidence>
<dbReference type="EMBL" id="QVEW01000002">
    <property type="protein sequence ID" value="RGC00769.1"/>
    <property type="molecule type" value="Genomic_DNA"/>
</dbReference>
<proteinExistence type="predicted"/>
<reference evidence="1" key="2">
    <citation type="submission" date="2017-07" db="EMBL/GenBank/DDBJ databases">
        <authorList>
            <person name="Sun Z.S."/>
            <person name="Albrecht U."/>
            <person name="Echele G."/>
            <person name="Lee C.C."/>
        </authorList>
    </citation>
    <scope>NUCLEOTIDE SEQUENCE</scope>
    <source>
        <strain evidence="1">CNCM I 4546</strain>
    </source>
</reference>
<comment type="caution">
    <text evidence="1">The sequence shown here is derived from an EMBL/GenBank/DDBJ whole genome shotgun (WGS) entry which is preliminary data.</text>
</comment>
<name>A0A2A6ZYC0_9FIRM</name>
<dbReference type="EMBL" id="NMTV01000065">
    <property type="protein sequence ID" value="PDX71876.1"/>
    <property type="molecule type" value="Genomic_DNA"/>
</dbReference>
<evidence type="ECO:0000313" key="5">
    <source>
        <dbReference type="Proteomes" id="UP000219901"/>
    </source>
</evidence>
<dbReference type="Proteomes" id="UP000260782">
    <property type="component" value="Unassembled WGS sequence"/>
</dbReference>
<organism evidence="1 5">
    <name type="scientific">Faecalibacterium prausnitzii</name>
    <dbReference type="NCBI Taxonomy" id="853"/>
    <lineage>
        <taxon>Bacteria</taxon>
        <taxon>Bacillati</taxon>
        <taxon>Bacillota</taxon>
        <taxon>Clostridia</taxon>
        <taxon>Eubacteriales</taxon>
        <taxon>Oscillospiraceae</taxon>
        <taxon>Faecalibacterium</taxon>
    </lineage>
</organism>
<gene>
    <name evidence="2" type="ORF">C4N21_10155</name>
    <name evidence="1" type="ORF">CGS55_11930</name>
    <name evidence="4" type="ORF">DWZ04_02450</name>
    <name evidence="3" type="ORF">DWZ25_02130</name>
</gene>
<evidence type="ECO:0000313" key="7">
    <source>
        <dbReference type="Proteomes" id="UP000260782"/>
    </source>
</evidence>
<evidence type="ECO:0000313" key="3">
    <source>
        <dbReference type="EMBL" id="RGB89829.1"/>
    </source>
</evidence>